<feature type="region of interest" description="Disordered" evidence="1">
    <location>
        <begin position="109"/>
        <end position="134"/>
    </location>
</feature>
<dbReference type="Proteomes" id="UP000267821">
    <property type="component" value="Unassembled WGS sequence"/>
</dbReference>
<dbReference type="EMBL" id="ML121541">
    <property type="protein sequence ID" value="RPB24469.1"/>
    <property type="molecule type" value="Genomic_DNA"/>
</dbReference>
<gene>
    <name evidence="2" type="ORF">L211DRAFT_168013</name>
</gene>
<dbReference type="AlphaFoldDB" id="A0A3N4LSF1"/>
<keyword evidence="3" id="KW-1185">Reference proteome</keyword>
<organism evidence="2 3">
    <name type="scientific">Terfezia boudieri ATCC MYA-4762</name>
    <dbReference type="NCBI Taxonomy" id="1051890"/>
    <lineage>
        <taxon>Eukaryota</taxon>
        <taxon>Fungi</taxon>
        <taxon>Dikarya</taxon>
        <taxon>Ascomycota</taxon>
        <taxon>Pezizomycotina</taxon>
        <taxon>Pezizomycetes</taxon>
        <taxon>Pezizales</taxon>
        <taxon>Pezizaceae</taxon>
        <taxon>Terfezia</taxon>
    </lineage>
</organism>
<dbReference type="InParanoid" id="A0A3N4LSF1"/>
<feature type="compositionally biased region" description="Polar residues" evidence="1">
    <location>
        <begin position="120"/>
        <end position="129"/>
    </location>
</feature>
<accession>A0A3N4LSF1</accession>
<name>A0A3N4LSF1_9PEZI</name>
<evidence type="ECO:0000313" key="3">
    <source>
        <dbReference type="Proteomes" id="UP000267821"/>
    </source>
</evidence>
<protein>
    <submittedName>
        <fullName evidence="2">Uncharacterized protein</fullName>
    </submittedName>
</protein>
<dbReference type="OrthoDB" id="10371303at2759"/>
<proteinExistence type="predicted"/>
<evidence type="ECO:0000313" key="2">
    <source>
        <dbReference type="EMBL" id="RPB24469.1"/>
    </source>
</evidence>
<reference evidence="2 3" key="1">
    <citation type="journal article" date="2018" name="Nat. Ecol. Evol.">
        <title>Pezizomycetes genomes reveal the molecular basis of ectomycorrhizal truffle lifestyle.</title>
        <authorList>
            <person name="Murat C."/>
            <person name="Payen T."/>
            <person name="Noel B."/>
            <person name="Kuo A."/>
            <person name="Morin E."/>
            <person name="Chen J."/>
            <person name="Kohler A."/>
            <person name="Krizsan K."/>
            <person name="Balestrini R."/>
            <person name="Da Silva C."/>
            <person name="Montanini B."/>
            <person name="Hainaut M."/>
            <person name="Levati E."/>
            <person name="Barry K.W."/>
            <person name="Belfiori B."/>
            <person name="Cichocki N."/>
            <person name="Clum A."/>
            <person name="Dockter R.B."/>
            <person name="Fauchery L."/>
            <person name="Guy J."/>
            <person name="Iotti M."/>
            <person name="Le Tacon F."/>
            <person name="Lindquist E.A."/>
            <person name="Lipzen A."/>
            <person name="Malagnac F."/>
            <person name="Mello A."/>
            <person name="Molinier V."/>
            <person name="Miyauchi S."/>
            <person name="Poulain J."/>
            <person name="Riccioni C."/>
            <person name="Rubini A."/>
            <person name="Sitrit Y."/>
            <person name="Splivallo R."/>
            <person name="Traeger S."/>
            <person name="Wang M."/>
            <person name="Zifcakova L."/>
            <person name="Wipf D."/>
            <person name="Zambonelli A."/>
            <person name="Paolocci F."/>
            <person name="Nowrousian M."/>
            <person name="Ottonello S."/>
            <person name="Baldrian P."/>
            <person name="Spatafora J.W."/>
            <person name="Henrissat B."/>
            <person name="Nagy L.G."/>
            <person name="Aury J.M."/>
            <person name="Wincker P."/>
            <person name="Grigoriev I.V."/>
            <person name="Bonfante P."/>
            <person name="Martin F.M."/>
        </authorList>
    </citation>
    <scope>NUCLEOTIDE SEQUENCE [LARGE SCALE GENOMIC DNA]</scope>
    <source>
        <strain evidence="2 3">ATCC MYA-4762</strain>
    </source>
</reference>
<sequence length="167" mass="17955">MGGCFSSPSKSHHNTNTSHVVAAHAHTAAPSLVPAAVQLGTRANYELVNRKPVSKRALPLATDQNLQYLPQGQLRVDVPSHHQASYPYAAGSSRPHGRDLGLKITTVSSLGQPMEPGNVSPVSVESISTHEGGKVRRMATTGGIRKKYELPPRKKRIEIGVDEAIRE</sequence>
<evidence type="ECO:0000256" key="1">
    <source>
        <dbReference type="SAM" id="MobiDB-lite"/>
    </source>
</evidence>